<dbReference type="PROSITE" id="PS01081">
    <property type="entry name" value="HTH_TETR_1"/>
    <property type="match status" value="1"/>
</dbReference>
<dbReference type="PRINTS" id="PR00455">
    <property type="entry name" value="HTHTETR"/>
</dbReference>
<dbReference type="Pfam" id="PF17754">
    <property type="entry name" value="TetR_C_14"/>
    <property type="match status" value="1"/>
</dbReference>
<evidence type="ECO:0000256" key="3">
    <source>
        <dbReference type="ARBA" id="ARBA00023163"/>
    </source>
</evidence>
<dbReference type="Gene3D" id="1.10.10.60">
    <property type="entry name" value="Homeodomain-like"/>
    <property type="match status" value="1"/>
</dbReference>
<evidence type="ECO:0000313" key="7">
    <source>
        <dbReference type="EMBL" id="NDK91838.1"/>
    </source>
</evidence>
<dbReference type="PROSITE" id="PS50977">
    <property type="entry name" value="HTH_TETR_2"/>
    <property type="match status" value="1"/>
</dbReference>
<gene>
    <name evidence="7" type="ORF">GYA93_20010</name>
</gene>
<evidence type="ECO:0000313" key="8">
    <source>
        <dbReference type="Proteomes" id="UP000466307"/>
    </source>
</evidence>
<organism evidence="7 8">
    <name type="scientific">Gordonia desulfuricans</name>
    <dbReference type="NCBI Taxonomy" id="89051"/>
    <lineage>
        <taxon>Bacteria</taxon>
        <taxon>Bacillati</taxon>
        <taxon>Actinomycetota</taxon>
        <taxon>Actinomycetes</taxon>
        <taxon>Mycobacteriales</taxon>
        <taxon>Gordoniaceae</taxon>
        <taxon>Gordonia</taxon>
    </lineage>
</organism>
<reference evidence="7 8" key="1">
    <citation type="submission" date="2020-01" db="EMBL/GenBank/DDBJ databases">
        <title>Investigation of new actinobacteria for the biodesulphurisation of diesel fuel.</title>
        <authorList>
            <person name="Athi Narayanan S.M."/>
        </authorList>
    </citation>
    <scope>NUCLEOTIDE SEQUENCE [LARGE SCALE GENOMIC DNA]</scope>
    <source>
        <strain evidence="7 8">213E</strain>
    </source>
</reference>
<dbReference type="Gene3D" id="1.10.357.10">
    <property type="entry name" value="Tetracycline Repressor, domain 2"/>
    <property type="match status" value="1"/>
</dbReference>
<keyword evidence="2 4" id="KW-0238">DNA-binding</keyword>
<dbReference type="InterPro" id="IPR009057">
    <property type="entry name" value="Homeodomain-like_sf"/>
</dbReference>
<dbReference type="InterPro" id="IPR050109">
    <property type="entry name" value="HTH-type_TetR-like_transc_reg"/>
</dbReference>
<keyword evidence="8" id="KW-1185">Reference proteome</keyword>
<feature type="region of interest" description="Disordered" evidence="5">
    <location>
        <begin position="1"/>
        <end position="25"/>
    </location>
</feature>
<feature type="DNA-binding region" description="H-T-H motif" evidence="4">
    <location>
        <begin position="49"/>
        <end position="68"/>
    </location>
</feature>
<dbReference type="InterPro" id="IPR041347">
    <property type="entry name" value="MftR_C"/>
</dbReference>
<dbReference type="Pfam" id="PF00440">
    <property type="entry name" value="TetR_N"/>
    <property type="match status" value="1"/>
</dbReference>
<protein>
    <submittedName>
        <fullName evidence="7">TetR family transcriptional regulator</fullName>
    </submittedName>
</protein>
<dbReference type="GO" id="GO:0000976">
    <property type="term" value="F:transcription cis-regulatory region binding"/>
    <property type="evidence" value="ECO:0007669"/>
    <property type="project" value="TreeGrafter"/>
</dbReference>
<evidence type="ECO:0000256" key="2">
    <source>
        <dbReference type="ARBA" id="ARBA00023125"/>
    </source>
</evidence>
<evidence type="ECO:0000256" key="4">
    <source>
        <dbReference type="PROSITE-ProRule" id="PRU00335"/>
    </source>
</evidence>
<dbReference type="Proteomes" id="UP000466307">
    <property type="component" value="Unassembled WGS sequence"/>
</dbReference>
<feature type="domain" description="HTH tetR-type" evidence="6">
    <location>
        <begin position="26"/>
        <end position="86"/>
    </location>
</feature>
<dbReference type="PANTHER" id="PTHR30055:SF234">
    <property type="entry name" value="HTH-TYPE TRANSCRIPTIONAL REGULATOR BETI"/>
    <property type="match status" value="1"/>
</dbReference>
<sequence length="208" mass="22926">MSDRCRSGDPGKSPGRPLGLRGQRKQRTRAAIREAALRLFESQGYAQTTVEQIAREAGVSHTTFFRYFVSKEQMVIADDLDDLREETLAAIPPGLGRFDLLRELIRAYYRLAMADPWASSSVRARLITSEPTLRVANQIEADAAISQATEFFARYLGVEADDRRLQVFVAAAGGVMFHIACGVPDMSDDGVLDHLLDAVDLLEAGLPI</sequence>
<dbReference type="SUPFAM" id="SSF46689">
    <property type="entry name" value="Homeodomain-like"/>
    <property type="match status" value="1"/>
</dbReference>
<evidence type="ECO:0000256" key="5">
    <source>
        <dbReference type="SAM" id="MobiDB-lite"/>
    </source>
</evidence>
<dbReference type="EMBL" id="JAADZU010000085">
    <property type="protein sequence ID" value="NDK91838.1"/>
    <property type="molecule type" value="Genomic_DNA"/>
</dbReference>
<dbReference type="InterPro" id="IPR001647">
    <property type="entry name" value="HTH_TetR"/>
</dbReference>
<evidence type="ECO:0000256" key="1">
    <source>
        <dbReference type="ARBA" id="ARBA00023015"/>
    </source>
</evidence>
<dbReference type="AlphaFoldDB" id="A0A7K3LU70"/>
<keyword evidence="3" id="KW-0804">Transcription</keyword>
<name>A0A7K3LU70_9ACTN</name>
<keyword evidence="1" id="KW-0805">Transcription regulation</keyword>
<comment type="caution">
    <text evidence="7">The sequence shown here is derived from an EMBL/GenBank/DDBJ whole genome shotgun (WGS) entry which is preliminary data.</text>
</comment>
<dbReference type="InterPro" id="IPR023772">
    <property type="entry name" value="DNA-bd_HTH_TetR-type_CS"/>
</dbReference>
<dbReference type="PANTHER" id="PTHR30055">
    <property type="entry name" value="HTH-TYPE TRANSCRIPTIONAL REGULATOR RUTR"/>
    <property type="match status" value="1"/>
</dbReference>
<evidence type="ECO:0000259" key="6">
    <source>
        <dbReference type="PROSITE" id="PS50977"/>
    </source>
</evidence>
<dbReference type="RefSeq" id="WP_059037012.1">
    <property type="nucleotide sequence ID" value="NZ_JAADZU010000085.1"/>
</dbReference>
<accession>A0A7K3LU70</accession>
<dbReference type="GO" id="GO:0003700">
    <property type="term" value="F:DNA-binding transcription factor activity"/>
    <property type="evidence" value="ECO:0007669"/>
    <property type="project" value="TreeGrafter"/>
</dbReference>
<proteinExistence type="predicted"/>